<comment type="caution">
    <text evidence="3">The sequence shown here is derived from an EMBL/GenBank/DDBJ whole genome shotgun (WGS) entry which is preliminary data.</text>
</comment>
<protein>
    <submittedName>
        <fullName evidence="3">Uncharacterized protein</fullName>
    </submittedName>
</protein>
<organism evidence="3 4">
    <name type="scientific">Moniliophthora roreri</name>
    <name type="common">Frosty pod rot fungus</name>
    <name type="synonym">Monilia roreri</name>
    <dbReference type="NCBI Taxonomy" id="221103"/>
    <lineage>
        <taxon>Eukaryota</taxon>
        <taxon>Fungi</taxon>
        <taxon>Dikarya</taxon>
        <taxon>Basidiomycota</taxon>
        <taxon>Agaricomycotina</taxon>
        <taxon>Agaricomycetes</taxon>
        <taxon>Agaricomycetidae</taxon>
        <taxon>Agaricales</taxon>
        <taxon>Marasmiineae</taxon>
        <taxon>Marasmiaceae</taxon>
        <taxon>Moniliophthora</taxon>
    </lineage>
</organism>
<feature type="chain" id="PRO_5006901416" evidence="2">
    <location>
        <begin position="21"/>
        <end position="372"/>
    </location>
</feature>
<feature type="region of interest" description="Disordered" evidence="1">
    <location>
        <begin position="264"/>
        <end position="293"/>
    </location>
</feature>
<dbReference type="AlphaFoldDB" id="A0A0W0F6E4"/>
<reference evidence="3 4" key="1">
    <citation type="submission" date="2015-12" db="EMBL/GenBank/DDBJ databases">
        <title>Draft genome sequence of Moniliophthora roreri, the causal agent of frosty pod rot of cacao.</title>
        <authorList>
            <person name="Aime M.C."/>
            <person name="Diaz-Valderrama J.R."/>
            <person name="Kijpornyongpan T."/>
            <person name="Phillips-Mora W."/>
        </authorList>
    </citation>
    <scope>NUCLEOTIDE SEQUENCE [LARGE SCALE GENOMIC DNA]</scope>
    <source>
        <strain evidence="3 4">MCA 2952</strain>
    </source>
</reference>
<dbReference type="Proteomes" id="UP000054988">
    <property type="component" value="Unassembled WGS sequence"/>
</dbReference>
<feature type="compositionally biased region" description="Polar residues" evidence="1">
    <location>
        <begin position="76"/>
        <end position="102"/>
    </location>
</feature>
<feature type="compositionally biased region" description="Low complexity" evidence="1">
    <location>
        <begin position="109"/>
        <end position="127"/>
    </location>
</feature>
<gene>
    <name evidence="3" type="ORF">WG66_15528</name>
</gene>
<evidence type="ECO:0000313" key="4">
    <source>
        <dbReference type="Proteomes" id="UP000054988"/>
    </source>
</evidence>
<name>A0A0W0F6E4_MONRR</name>
<evidence type="ECO:0000313" key="3">
    <source>
        <dbReference type="EMBL" id="KTB31897.1"/>
    </source>
</evidence>
<evidence type="ECO:0000256" key="2">
    <source>
        <dbReference type="SAM" id="SignalP"/>
    </source>
</evidence>
<proteinExistence type="predicted"/>
<accession>A0A0W0F6E4</accession>
<evidence type="ECO:0000256" key="1">
    <source>
        <dbReference type="SAM" id="MobiDB-lite"/>
    </source>
</evidence>
<keyword evidence="2" id="KW-0732">Signal</keyword>
<feature type="signal peptide" evidence="2">
    <location>
        <begin position="1"/>
        <end position="20"/>
    </location>
</feature>
<sequence>MLNITLLIIILVAAKATCQSRIVDDDEEDHGNDDALDAEHIISFADSASESVVARFAATVTGTDAVNPNIDAPPTNGANSSTSFTNIEPENPTFPNTTQAQPTAIGLEQTSPTSSIPQQTSPTSPTPAVSNSFSINNGPVDSSTPLFDFSAFNLAYKDMSEEEYMKLLEAQKLPPDVETELREFTKNICNPLNIQDSTLIPQQLNTPFNSITPGNAVNPSNTEGNTLTPQQPNPAFNPIAPGNTIMPQPCLTVCNTLLPTPIPANDPGAPTIEKENEQPVTGSGGSEGGTARDEVQKLTPIEKRKLTLAKKKAKHAAQALSEAANVGNKCAHDGNSDVQGSGKKQRCSTRTKALLADLAAGGYVHPTKGTRK</sequence>
<dbReference type="EMBL" id="LATX01002283">
    <property type="protein sequence ID" value="KTB31897.1"/>
    <property type="molecule type" value="Genomic_DNA"/>
</dbReference>
<feature type="region of interest" description="Disordered" evidence="1">
    <location>
        <begin position="64"/>
        <end position="136"/>
    </location>
</feature>